<feature type="transmembrane region" description="Helical" evidence="1">
    <location>
        <begin position="140"/>
        <end position="162"/>
    </location>
</feature>
<feature type="transmembrane region" description="Helical" evidence="1">
    <location>
        <begin position="274"/>
        <end position="297"/>
    </location>
</feature>
<name>A0A6J6SUK4_9ZZZZ</name>
<dbReference type="PANTHER" id="PTHR20992:SF9">
    <property type="entry name" value="AT15442P-RELATED"/>
    <property type="match status" value="1"/>
</dbReference>
<reference evidence="2" key="1">
    <citation type="submission" date="2020-05" db="EMBL/GenBank/DDBJ databases">
        <authorList>
            <person name="Chiriac C."/>
            <person name="Salcher M."/>
            <person name="Ghai R."/>
            <person name="Kavagutti S V."/>
        </authorList>
    </citation>
    <scope>NUCLEOTIDE SEQUENCE</scope>
</reference>
<organism evidence="2">
    <name type="scientific">freshwater metagenome</name>
    <dbReference type="NCBI Taxonomy" id="449393"/>
    <lineage>
        <taxon>unclassified sequences</taxon>
        <taxon>metagenomes</taxon>
        <taxon>ecological metagenomes</taxon>
    </lineage>
</organism>
<protein>
    <submittedName>
        <fullName evidence="2">Unannotated protein</fullName>
    </submittedName>
</protein>
<dbReference type="InterPro" id="IPR005240">
    <property type="entry name" value="DUF389"/>
</dbReference>
<keyword evidence="1" id="KW-0472">Membrane</keyword>
<sequence>MLTIKVIAPTALSGQVRAILEAEPDISSLRILEGASTRPPGDVFEADIPRESANSVVHELTELGVQQHGSIQILPIPTWVSDAGLRAEAKAPGASADAVVWTDVVERAYDETEVTWTYMSFMILATLLAAIAIITDSIILVIGAMVLGPEFVAIAALGLALVRRRPSLFRRSLRTLATGFAVSISVVTVMALLARLAGLISAGDLMHPRPGTEFIYTPNWWSLIVAVIAGSAGVLALTSSKSGGLVGVFISVTTIPASGNIALALVFLEWHEVFGSAAQLVVNVIGMAAAGWATLLLQQRVWARASTARARRARSPQARH</sequence>
<dbReference type="EMBL" id="CAEZYZ010000018">
    <property type="protein sequence ID" value="CAB4738562.1"/>
    <property type="molecule type" value="Genomic_DNA"/>
</dbReference>
<feature type="transmembrane region" description="Helical" evidence="1">
    <location>
        <begin position="174"/>
        <end position="200"/>
    </location>
</feature>
<dbReference type="Pfam" id="PF04087">
    <property type="entry name" value="DUF389"/>
    <property type="match status" value="1"/>
</dbReference>
<keyword evidence="1" id="KW-1133">Transmembrane helix</keyword>
<proteinExistence type="predicted"/>
<feature type="transmembrane region" description="Helical" evidence="1">
    <location>
        <begin position="116"/>
        <end position="134"/>
    </location>
</feature>
<evidence type="ECO:0000313" key="2">
    <source>
        <dbReference type="EMBL" id="CAB4738562.1"/>
    </source>
</evidence>
<dbReference type="AlphaFoldDB" id="A0A6J6SUK4"/>
<keyword evidence="1" id="KW-0812">Transmembrane</keyword>
<accession>A0A6J6SUK4</accession>
<feature type="transmembrane region" description="Helical" evidence="1">
    <location>
        <begin position="220"/>
        <end position="238"/>
    </location>
</feature>
<feature type="transmembrane region" description="Helical" evidence="1">
    <location>
        <begin position="245"/>
        <end position="268"/>
    </location>
</feature>
<dbReference type="PANTHER" id="PTHR20992">
    <property type="entry name" value="AT15442P-RELATED"/>
    <property type="match status" value="1"/>
</dbReference>
<evidence type="ECO:0000256" key="1">
    <source>
        <dbReference type="SAM" id="Phobius"/>
    </source>
</evidence>
<gene>
    <name evidence="2" type="ORF">UFOPK2810_00186</name>
</gene>